<dbReference type="Pfam" id="PF01757">
    <property type="entry name" value="Acyl_transf_3"/>
    <property type="match status" value="1"/>
</dbReference>
<feature type="transmembrane region" description="Helical" evidence="1">
    <location>
        <begin position="139"/>
        <end position="158"/>
    </location>
</feature>
<dbReference type="AlphaFoldDB" id="A0A412H6G7"/>
<name>A0A412H6G7_9BACT</name>
<keyword evidence="1" id="KW-1133">Transmembrane helix</keyword>
<sequence length="330" mass="38182">MQRQSNIELLRIISILMIVIHHVLVHGIYNAVNNSTLHFIDSFVIYGVNIFLLISGYFTINLKWKSVINLFWICSFWKLFHLFYETYIVKVPHSLFEWIAKPLAIPFSSGGWFVDIYILLLLLSPALNMALTRMNKKELSLTILLISIFNIVYCWGVGRENNTSGYSLYHFVYMYCIGFYLKSSSFSYKYPYFGIVICSIFTFILYLVLGGRAFSYNSPFVIIGAICIFTALNKVNIQSRIINITAQSVLSIYLLSDGGLFSKNMYQLYNEIIKTSANTVVGNLKIAGIVFGICIFAILLDRIRIIIFKKGIYPFSEYISYKYYHKIYHK</sequence>
<dbReference type="RefSeq" id="WP_118431148.1">
    <property type="nucleotide sequence ID" value="NZ_CAUHQG010000003.1"/>
</dbReference>
<gene>
    <name evidence="3" type="ORF">DWY14_07580</name>
</gene>
<dbReference type="InterPro" id="IPR002656">
    <property type="entry name" value="Acyl_transf_3_dom"/>
</dbReference>
<dbReference type="EMBL" id="QRUY01000013">
    <property type="protein sequence ID" value="RGS07920.1"/>
    <property type="molecule type" value="Genomic_DNA"/>
</dbReference>
<dbReference type="Proteomes" id="UP000285750">
    <property type="component" value="Unassembled WGS sequence"/>
</dbReference>
<feature type="transmembrane region" description="Helical" evidence="1">
    <location>
        <begin position="190"/>
        <end position="208"/>
    </location>
</feature>
<feature type="transmembrane region" description="Helical" evidence="1">
    <location>
        <begin position="244"/>
        <end position="262"/>
    </location>
</feature>
<keyword evidence="1" id="KW-0812">Transmembrane</keyword>
<protein>
    <recommendedName>
        <fullName evidence="2">Acyltransferase 3 domain-containing protein</fullName>
    </recommendedName>
</protein>
<evidence type="ECO:0000259" key="2">
    <source>
        <dbReference type="Pfam" id="PF01757"/>
    </source>
</evidence>
<comment type="caution">
    <text evidence="3">The sequence shown here is derived from an EMBL/GenBank/DDBJ whole genome shotgun (WGS) entry which is preliminary data.</text>
</comment>
<evidence type="ECO:0000313" key="4">
    <source>
        <dbReference type="Proteomes" id="UP000285750"/>
    </source>
</evidence>
<reference evidence="3 4" key="1">
    <citation type="submission" date="2018-08" db="EMBL/GenBank/DDBJ databases">
        <title>A genome reference for cultivated species of the human gut microbiota.</title>
        <authorList>
            <person name="Zou Y."/>
            <person name="Xue W."/>
            <person name="Luo G."/>
        </authorList>
    </citation>
    <scope>NUCLEOTIDE SEQUENCE [LARGE SCALE GENOMIC DNA]</scope>
    <source>
        <strain evidence="3 4">AF24-16AC</strain>
    </source>
</reference>
<feature type="transmembrane region" description="Helical" evidence="1">
    <location>
        <begin position="67"/>
        <end position="84"/>
    </location>
</feature>
<proteinExistence type="predicted"/>
<feature type="transmembrane region" description="Helical" evidence="1">
    <location>
        <begin position="282"/>
        <end position="300"/>
    </location>
</feature>
<feature type="transmembrane region" description="Helical" evidence="1">
    <location>
        <begin position="164"/>
        <end position="181"/>
    </location>
</feature>
<dbReference type="GO" id="GO:0016747">
    <property type="term" value="F:acyltransferase activity, transferring groups other than amino-acyl groups"/>
    <property type="evidence" value="ECO:0007669"/>
    <property type="project" value="InterPro"/>
</dbReference>
<feature type="transmembrane region" description="Helical" evidence="1">
    <location>
        <begin position="43"/>
        <end position="60"/>
    </location>
</feature>
<evidence type="ECO:0000313" key="3">
    <source>
        <dbReference type="EMBL" id="RGS07920.1"/>
    </source>
</evidence>
<accession>A0A412H6G7</accession>
<feature type="domain" description="Acyltransferase 3" evidence="2">
    <location>
        <begin position="6"/>
        <end position="298"/>
    </location>
</feature>
<feature type="transmembrane region" description="Helical" evidence="1">
    <location>
        <begin position="214"/>
        <end position="232"/>
    </location>
</feature>
<feature type="transmembrane region" description="Helical" evidence="1">
    <location>
        <begin position="12"/>
        <end position="31"/>
    </location>
</feature>
<feature type="transmembrane region" description="Helical" evidence="1">
    <location>
        <begin position="104"/>
        <end position="127"/>
    </location>
</feature>
<organism evidence="3 4">
    <name type="scientific">Phocaeicola plebeius</name>
    <dbReference type="NCBI Taxonomy" id="310297"/>
    <lineage>
        <taxon>Bacteria</taxon>
        <taxon>Pseudomonadati</taxon>
        <taxon>Bacteroidota</taxon>
        <taxon>Bacteroidia</taxon>
        <taxon>Bacteroidales</taxon>
        <taxon>Bacteroidaceae</taxon>
        <taxon>Phocaeicola</taxon>
    </lineage>
</organism>
<keyword evidence="1" id="KW-0472">Membrane</keyword>
<evidence type="ECO:0000256" key="1">
    <source>
        <dbReference type="SAM" id="Phobius"/>
    </source>
</evidence>